<keyword evidence="1" id="KW-0472">Membrane</keyword>
<evidence type="ECO:0000313" key="3">
    <source>
        <dbReference type="Proteomes" id="UP000276215"/>
    </source>
</evidence>
<dbReference type="Proteomes" id="UP000276215">
    <property type="component" value="Unassembled WGS sequence"/>
</dbReference>
<evidence type="ECO:0000256" key="1">
    <source>
        <dbReference type="SAM" id="Phobius"/>
    </source>
</evidence>
<dbReference type="EMBL" id="ML120473">
    <property type="protein sequence ID" value="RPA92451.1"/>
    <property type="molecule type" value="Genomic_DNA"/>
</dbReference>
<organism evidence="2 3">
    <name type="scientific">Choiromyces venosus 120613-1</name>
    <dbReference type="NCBI Taxonomy" id="1336337"/>
    <lineage>
        <taxon>Eukaryota</taxon>
        <taxon>Fungi</taxon>
        <taxon>Dikarya</taxon>
        <taxon>Ascomycota</taxon>
        <taxon>Pezizomycotina</taxon>
        <taxon>Pezizomycetes</taxon>
        <taxon>Pezizales</taxon>
        <taxon>Tuberaceae</taxon>
        <taxon>Choiromyces</taxon>
    </lineage>
</organism>
<keyword evidence="3" id="KW-1185">Reference proteome</keyword>
<reference evidence="2 3" key="1">
    <citation type="journal article" date="2018" name="Nat. Ecol. Evol.">
        <title>Pezizomycetes genomes reveal the molecular basis of ectomycorrhizal truffle lifestyle.</title>
        <authorList>
            <person name="Murat C."/>
            <person name="Payen T."/>
            <person name="Noel B."/>
            <person name="Kuo A."/>
            <person name="Morin E."/>
            <person name="Chen J."/>
            <person name="Kohler A."/>
            <person name="Krizsan K."/>
            <person name="Balestrini R."/>
            <person name="Da Silva C."/>
            <person name="Montanini B."/>
            <person name="Hainaut M."/>
            <person name="Levati E."/>
            <person name="Barry K.W."/>
            <person name="Belfiori B."/>
            <person name="Cichocki N."/>
            <person name="Clum A."/>
            <person name="Dockter R.B."/>
            <person name="Fauchery L."/>
            <person name="Guy J."/>
            <person name="Iotti M."/>
            <person name="Le Tacon F."/>
            <person name="Lindquist E.A."/>
            <person name="Lipzen A."/>
            <person name="Malagnac F."/>
            <person name="Mello A."/>
            <person name="Molinier V."/>
            <person name="Miyauchi S."/>
            <person name="Poulain J."/>
            <person name="Riccioni C."/>
            <person name="Rubini A."/>
            <person name="Sitrit Y."/>
            <person name="Splivallo R."/>
            <person name="Traeger S."/>
            <person name="Wang M."/>
            <person name="Zifcakova L."/>
            <person name="Wipf D."/>
            <person name="Zambonelli A."/>
            <person name="Paolocci F."/>
            <person name="Nowrousian M."/>
            <person name="Ottonello S."/>
            <person name="Baldrian P."/>
            <person name="Spatafora J.W."/>
            <person name="Henrissat B."/>
            <person name="Nagy L.G."/>
            <person name="Aury J.M."/>
            <person name="Wincker P."/>
            <person name="Grigoriev I.V."/>
            <person name="Bonfante P."/>
            <person name="Martin F.M."/>
        </authorList>
    </citation>
    <scope>NUCLEOTIDE SEQUENCE [LARGE SCALE GENOMIC DNA]</scope>
    <source>
        <strain evidence="2 3">120613-1</strain>
    </source>
</reference>
<protein>
    <submittedName>
        <fullName evidence="2">Uncharacterized protein</fullName>
    </submittedName>
</protein>
<keyword evidence="1" id="KW-1133">Transmembrane helix</keyword>
<name>A0A3N4J737_9PEZI</name>
<accession>A0A3N4J737</accession>
<keyword evidence="1" id="KW-0812">Transmembrane</keyword>
<dbReference type="AlphaFoldDB" id="A0A3N4J737"/>
<feature type="transmembrane region" description="Helical" evidence="1">
    <location>
        <begin position="40"/>
        <end position="60"/>
    </location>
</feature>
<feature type="transmembrane region" description="Helical" evidence="1">
    <location>
        <begin position="12"/>
        <end position="28"/>
    </location>
</feature>
<sequence length="85" mass="9726">MNTNEGMDNELYLFFLFSPLYITTNNTTTSLSTLETSEKIFTFGFAFCSAFGSCIKGQILKVLLKLFNLLLHLRYLMCEMAFLLS</sequence>
<evidence type="ECO:0000313" key="2">
    <source>
        <dbReference type="EMBL" id="RPA92451.1"/>
    </source>
</evidence>
<gene>
    <name evidence="2" type="ORF">L873DRAFT_193867</name>
</gene>
<proteinExistence type="predicted"/>